<keyword evidence="6" id="KW-1185">Reference proteome</keyword>
<dbReference type="InterPro" id="IPR011993">
    <property type="entry name" value="PH-like_dom_sf"/>
</dbReference>
<dbReference type="AlphaFoldDB" id="A0AAV2ZA37"/>
<dbReference type="Gene3D" id="1.10.510.10">
    <property type="entry name" value="Transferase(Phosphotransferase) domain 1"/>
    <property type="match status" value="1"/>
</dbReference>
<feature type="binding site" evidence="1">
    <location>
        <position position="625"/>
    </location>
    <ligand>
        <name>ATP</name>
        <dbReference type="ChEBI" id="CHEBI:30616"/>
    </ligand>
</feature>
<feature type="region of interest" description="Disordered" evidence="2">
    <location>
        <begin position="241"/>
        <end position="288"/>
    </location>
</feature>
<dbReference type="InterPro" id="IPR013860">
    <property type="entry name" value="AreA_GATA"/>
</dbReference>
<dbReference type="GO" id="GO:0004672">
    <property type="term" value="F:protein kinase activity"/>
    <property type="evidence" value="ECO:0007669"/>
    <property type="project" value="InterPro"/>
</dbReference>
<dbReference type="InterPro" id="IPR011009">
    <property type="entry name" value="Kinase-like_dom_sf"/>
</dbReference>
<accession>A0AAV2ZA37</accession>
<organism evidence="5 6">
    <name type="scientific">Lagenidium giganteum</name>
    <dbReference type="NCBI Taxonomy" id="4803"/>
    <lineage>
        <taxon>Eukaryota</taxon>
        <taxon>Sar</taxon>
        <taxon>Stramenopiles</taxon>
        <taxon>Oomycota</taxon>
        <taxon>Peronosporomycetes</taxon>
        <taxon>Pythiales</taxon>
        <taxon>Pythiaceae</taxon>
    </lineage>
</organism>
<dbReference type="InterPro" id="IPR017441">
    <property type="entry name" value="Protein_kinase_ATP_BS"/>
</dbReference>
<dbReference type="CDD" id="cd00821">
    <property type="entry name" value="PH"/>
    <property type="match status" value="1"/>
</dbReference>
<name>A0AAV2ZA37_9STRA</name>
<keyword evidence="1" id="KW-0067">ATP-binding</keyword>
<dbReference type="Pfam" id="PF00069">
    <property type="entry name" value="Pkinase"/>
    <property type="match status" value="1"/>
</dbReference>
<feature type="domain" description="Protein kinase" evidence="4">
    <location>
        <begin position="586"/>
        <end position="873"/>
    </location>
</feature>
<protein>
    <submittedName>
        <fullName evidence="5">Uncharacterized protein</fullName>
    </submittedName>
</protein>
<dbReference type="Pfam" id="PF08550">
    <property type="entry name" value="GATA_AreA"/>
    <property type="match status" value="1"/>
</dbReference>
<dbReference type="PROSITE" id="PS50003">
    <property type="entry name" value="PH_DOMAIN"/>
    <property type="match status" value="1"/>
</dbReference>
<evidence type="ECO:0000259" key="3">
    <source>
        <dbReference type="PROSITE" id="PS50003"/>
    </source>
</evidence>
<dbReference type="SUPFAM" id="SSF56112">
    <property type="entry name" value="Protein kinase-like (PK-like)"/>
    <property type="match status" value="1"/>
</dbReference>
<evidence type="ECO:0000256" key="2">
    <source>
        <dbReference type="SAM" id="MobiDB-lite"/>
    </source>
</evidence>
<proteinExistence type="predicted"/>
<dbReference type="Pfam" id="PF00169">
    <property type="entry name" value="PH"/>
    <property type="match status" value="1"/>
</dbReference>
<dbReference type="Gene3D" id="2.30.29.30">
    <property type="entry name" value="Pleckstrin-homology domain (PH domain)/Phosphotyrosine-binding domain (PTB)"/>
    <property type="match status" value="1"/>
</dbReference>
<dbReference type="SMART" id="SM00220">
    <property type="entry name" value="S_TKc"/>
    <property type="match status" value="1"/>
</dbReference>
<dbReference type="PROSITE" id="PS50011">
    <property type="entry name" value="PROTEIN_KINASE_DOM"/>
    <property type="match status" value="1"/>
</dbReference>
<comment type="caution">
    <text evidence="5">The sequence shown here is derived from an EMBL/GenBank/DDBJ whole genome shotgun (WGS) entry which is preliminary data.</text>
</comment>
<dbReference type="GO" id="GO:0005524">
    <property type="term" value="F:ATP binding"/>
    <property type="evidence" value="ECO:0007669"/>
    <property type="project" value="UniProtKB-UniRule"/>
</dbReference>
<gene>
    <name evidence="5" type="ORF">N0F65_002063</name>
</gene>
<dbReference type="SUPFAM" id="SSF50729">
    <property type="entry name" value="PH domain-like"/>
    <property type="match status" value="1"/>
</dbReference>
<evidence type="ECO:0000313" key="5">
    <source>
        <dbReference type="EMBL" id="DBA04301.1"/>
    </source>
</evidence>
<feature type="domain" description="PH" evidence="3">
    <location>
        <begin position="469"/>
        <end position="569"/>
    </location>
</feature>
<sequence>MDFEEAAKKSWQSFSTMKRFVSEANRLENASWRLWYMQKKHGVAHHGPAHAADGASDPAASYATYVEKPPVCVYCEMQAASLSCNGCCHDAYCISCFKLIHKKGNLATHTAIKIKEEKRHGIETKSVTSVMSSVDDESSDERESKDTLEDLDLRRPRLNSSKIKPWETKMDMLIQRLMVNSIHSEGDISVHNIDNRDSLGTADSAASFFSDATNSADFSGALGEEGWDENVPRNHDALQASPAQVAPSPPPSTSSLRPSLSPLPTKRSGSDMSGSPGPPKSPFGMFKSKSRRNPVCANCNGSHIMIDCPLLETSLSSPAFGMHGSASPGTGPSSGVDTMLRKCFTTIHNDNSANSTHAFLGDEISVRGGSLFSQSLFAGPSIGVDDGSSYNYGMISIDENHSSAAEDASPMLLALPTAPVELEPRKWDCQSWMMSCLVTDLPTDVYETLRTTSKSNTDPSGRYLGDSGMYSMSGWVYLKTTGSKWCKRYLVLYRNNLWEFLDERESSRPVGFANLTDGSVHVQQKTTVEFIVKYHRYASTDPARNEVWLQCETEEDTELWRETILRATRLTIDDLFDLTPDSGSTSLENYELGKGRFSVVRRACRKSSNCNNSPPKPGREDCALKIVDKEVFWDLVANETEREDTVIREILTQSLLTVRSGNAYCPVIRLLSLFETRSHLVMELELMQEGDLHEEIVSKSAVSETRASSLVASLVRAIDYCLRNGVAHRDIKLSNLALDYSSGPNGKRISVLKIADFGMAAFIHRDGTLRGRCGTPGFVAPEILTAGKGESYPCGVDMFSAGVVAYTMLCGYEPFFGVTDEELIQMNKAVEFEFEEPEWSSISIEAKDLILMLMEKDTTKRLSPADALQHPFLRDASLALDDTLRYVSDDSQIRLF</sequence>
<dbReference type="EMBL" id="DAKRPA010000009">
    <property type="protein sequence ID" value="DBA04301.1"/>
    <property type="molecule type" value="Genomic_DNA"/>
</dbReference>
<dbReference type="SUPFAM" id="SSF57845">
    <property type="entry name" value="B-box zinc-binding domain"/>
    <property type="match status" value="1"/>
</dbReference>
<dbReference type="Gene3D" id="3.30.200.20">
    <property type="entry name" value="Phosphorylase Kinase, domain 1"/>
    <property type="match status" value="1"/>
</dbReference>
<dbReference type="Proteomes" id="UP001146120">
    <property type="component" value="Unassembled WGS sequence"/>
</dbReference>
<feature type="compositionally biased region" description="Low complexity" evidence="2">
    <location>
        <begin position="124"/>
        <end position="133"/>
    </location>
</feature>
<reference evidence="5" key="2">
    <citation type="journal article" date="2023" name="Microbiol Resour">
        <title>Decontamination and Annotation of the Draft Genome Sequence of the Oomycete Lagenidium giganteum ARSEF 373.</title>
        <authorList>
            <person name="Morgan W.R."/>
            <person name="Tartar A."/>
        </authorList>
    </citation>
    <scope>NUCLEOTIDE SEQUENCE</scope>
    <source>
        <strain evidence="5">ARSEF 373</strain>
    </source>
</reference>
<evidence type="ECO:0000256" key="1">
    <source>
        <dbReference type="PROSITE-ProRule" id="PRU10141"/>
    </source>
</evidence>
<dbReference type="PROSITE" id="PS00107">
    <property type="entry name" value="PROTEIN_KINASE_ATP"/>
    <property type="match status" value="1"/>
</dbReference>
<reference evidence="5" key="1">
    <citation type="submission" date="2022-11" db="EMBL/GenBank/DDBJ databases">
        <authorList>
            <person name="Morgan W.R."/>
            <person name="Tartar A."/>
        </authorList>
    </citation>
    <scope>NUCLEOTIDE SEQUENCE</scope>
    <source>
        <strain evidence="5">ARSEF 373</strain>
    </source>
</reference>
<dbReference type="InterPro" id="IPR001849">
    <property type="entry name" value="PH_domain"/>
</dbReference>
<feature type="compositionally biased region" description="Low complexity" evidence="2">
    <location>
        <begin position="253"/>
        <end position="275"/>
    </location>
</feature>
<keyword evidence="1" id="KW-0547">Nucleotide-binding</keyword>
<dbReference type="PANTHER" id="PTHR24347">
    <property type="entry name" value="SERINE/THREONINE-PROTEIN KINASE"/>
    <property type="match status" value="1"/>
</dbReference>
<dbReference type="InterPro" id="IPR000719">
    <property type="entry name" value="Prot_kinase_dom"/>
</dbReference>
<dbReference type="SMART" id="SM00233">
    <property type="entry name" value="PH"/>
    <property type="match status" value="1"/>
</dbReference>
<evidence type="ECO:0000259" key="4">
    <source>
        <dbReference type="PROSITE" id="PS50011"/>
    </source>
</evidence>
<feature type="region of interest" description="Disordered" evidence="2">
    <location>
        <begin position="124"/>
        <end position="148"/>
    </location>
</feature>
<evidence type="ECO:0000313" key="6">
    <source>
        <dbReference type="Proteomes" id="UP001146120"/>
    </source>
</evidence>